<gene>
    <name evidence="2" type="ORF">HAX54_047062</name>
</gene>
<protein>
    <submittedName>
        <fullName evidence="2">Uncharacterized protein</fullName>
    </submittedName>
</protein>
<name>A0ABS8WHT3_DATST</name>
<accession>A0ABS8WHT3</accession>
<feature type="region of interest" description="Disordered" evidence="1">
    <location>
        <begin position="71"/>
        <end position="96"/>
    </location>
</feature>
<evidence type="ECO:0000313" key="3">
    <source>
        <dbReference type="Proteomes" id="UP000823775"/>
    </source>
</evidence>
<evidence type="ECO:0000313" key="2">
    <source>
        <dbReference type="EMBL" id="MCE3050368.1"/>
    </source>
</evidence>
<keyword evidence="3" id="KW-1185">Reference proteome</keyword>
<proteinExistence type="predicted"/>
<comment type="caution">
    <text evidence="2">The sequence shown here is derived from an EMBL/GenBank/DDBJ whole genome shotgun (WGS) entry which is preliminary data.</text>
</comment>
<evidence type="ECO:0000256" key="1">
    <source>
        <dbReference type="SAM" id="MobiDB-lite"/>
    </source>
</evidence>
<dbReference type="Proteomes" id="UP000823775">
    <property type="component" value="Unassembled WGS sequence"/>
</dbReference>
<sequence length="161" mass="18299">MTSWINEEEEHYAPMSTMEKLILEHMEVMREQFTKQRGALKRMSAKLTEMMDETTTCYDLQLIVLTNTQEKPQADGRIEPRQEIDSFGSKKGKSEYPESRLRRNFELLVSKDCYSGGYPAAEVGILLQRDRLDGRRSAVVVGRVNCLVNHGEALAATASPL</sequence>
<feature type="compositionally biased region" description="Basic and acidic residues" evidence="1">
    <location>
        <begin position="72"/>
        <end position="84"/>
    </location>
</feature>
<dbReference type="EMBL" id="JACEIK010007529">
    <property type="protein sequence ID" value="MCE3050368.1"/>
    <property type="molecule type" value="Genomic_DNA"/>
</dbReference>
<reference evidence="2 3" key="1">
    <citation type="journal article" date="2021" name="BMC Genomics">
        <title>Datura genome reveals duplications of psychoactive alkaloid biosynthetic genes and high mutation rate following tissue culture.</title>
        <authorList>
            <person name="Rajewski A."/>
            <person name="Carter-House D."/>
            <person name="Stajich J."/>
            <person name="Litt A."/>
        </authorList>
    </citation>
    <scope>NUCLEOTIDE SEQUENCE [LARGE SCALE GENOMIC DNA]</scope>
    <source>
        <strain evidence="2">AR-01</strain>
    </source>
</reference>
<organism evidence="2 3">
    <name type="scientific">Datura stramonium</name>
    <name type="common">Jimsonweed</name>
    <name type="synonym">Common thornapple</name>
    <dbReference type="NCBI Taxonomy" id="4076"/>
    <lineage>
        <taxon>Eukaryota</taxon>
        <taxon>Viridiplantae</taxon>
        <taxon>Streptophyta</taxon>
        <taxon>Embryophyta</taxon>
        <taxon>Tracheophyta</taxon>
        <taxon>Spermatophyta</taxon>
        <taxon>Magnoliopsida</taxon>
        <taxon>eudicotyledons</taxon>
        <taxon>Gunneridae</taxon>
        <taxon>Pentapetalae</taxon>
        <taxon>asterids</taxon>
        <taxon>lamiids</taxon>
        <taxon>Solanales</taxon>
        <taxon>Solanaceae</taxon>
        <taxon>Solanoideae</taxon>
        <taxon>Datureae</taxon>
        <taxon>Datura</taxon>
    </lineage>
</organism>